<dbReference type="OrthoDB" id="2021138at2759"/>
<evidence type="ECO:0000256" key="8">
    <source>
        <dbReference type="ARBA" id="ARBA00042850"/>
    </source>
</evidence>
<keyword evidence="12" id="KW-0460">Magnesium</keyword>
<keyword evidence="3" id="KW-0378">Hydrolase</keyword>
<feature type="binding site" evidence="12">
    <location>
        <position position="331"/>
    </location>
    <ligand>
        <name>Mg(2+)</name>
        <dbReference type="ChEBI" id="CHEBI:18420"/>
        <label>1</label>
    </ligand>
</feature>
<dbReference type="PANTHER" id="PTHR16222">
    <property type="entry name" value="ADP-RIBOSYLGLYCOHYDROLASE"/>
    <property type="match status" value="1"/>
</dbReference>
<evidence type="ECO:0000313" key="13">
    <source>
        <dbReference type="EMBL" id="KAF5345771.1"/>
    </source>
</evidence>
<protein>
    <recommendedName>
        <fullName evidence="4">ADP-ribosylhydrolase ARH3</fullName>
        <ecNumber evidence="2">3.2.1.143</ecNumber>
    </recommendedName>
    <alternativeName>
        <fullName evidence="5">ADP-ribose glycohydrolase ARH3</fullName>
    </alternativeName>
    <alternativeName>
        <fullName evidence="6">ADP-ribosylhydrolase 3</fullName>
    </alternativeName>
    <alternativeName>
        <fullName evidence="9">O-acetyl-ADP-ribose deacetylase ARH3</fullName>
    </alternativeName>
    <alternativeName>
        <fullName evidence="10">Poly(ADP-ribose) glycohydrolase ARH3</fullName>
    </alternativeName>
    <alternativeName>
        <fullName evidence="8">[Protein ADP-ribosylarginine] hydrolase-like protein 2</fullName>
    </alternativeName>
    <alternativeName>
        <fullName evidence="7">[Protein ADP-ribosylserine] hydrolase</fullName>
    </alternativeName>
</protein>
<evidence type="ECO:0000256" key="3">
    <source>
        <dbReference type="ARBA" id="ARBA00022801"/>
    </source>
</evidence>
<dbReference type="GO" id="GO:0004649">
    <property type="term" value="F:poly(ADP-ribose) glycohydrolase activity"/>
    <property type="evidence" value="ECO:0007669"/>
    <property type="project" value="UniProtKB-EC"/>
</dbReference>
<evidence type="ECO:0000256" key="5">
    <source>
        <dbReference type="ARBA" id="ARBA00042398"/>
    </source>
</evidence>
<sequence length="424" mass="46712">MSMSILSTQLVTPASPSNKIRLSLLATALVDALGGPAEFRRRFSFKTVTSMVSNHNFNLPKGVWTDDTSMALCLARSIGSSKLRGVEDGFDEHDQLTAYTNWWSRGELSATGRCFDIGNTISRALSIYEPYVNAKDPAARAKGLREIKTQLDHEDCSGNGSLMRVLPVGLAYWEEEEKARIGMRGMDRCYRQSDAGSLRPVGVSGSQTTTFSKLDLLEYFTTFPYQNEELRKALAVPVPDLPNDNLGKSDRDAAQLESYYRTNHPIIRLIIDTHAEHVKAKRQSTSLPIPSEKALPSSGYVLHTLVAALYCFFASSTFEEGAILAVNLGNDADTVGAIYGGLAGVWYAGDVLEGYSNSGIFGKFSSSVIAAYRSLGSANEEEETTKRFWSKRVDGWRKDLVKREFIEEVAEELVQFQASSSDSV</sequence>
<dbReference type="InterPro" id="IPR005502">
    <property type="entry name" value="Ribosyl_crysJ1"/>
</dbReference>
<keyword evidence="14" id="KW-1185">Reference proteome</keyword>
<dbReference type="EC" id="3.2.1.143" evidence="2"/>
<gene>
    <name evidence="13" type="ORF">D9758_011865</name>
</gene>
<evidence type="ECO:0000256" key="4">
    <source>
        <dbReference type="ARBA" id="ARBA00041057"/>
    </source>
</evidence>
<comment type="similarity">
    <text evidence="1">Belongs to the ADP-ribosylglycohydrolase family.</text>
</comment>
<dbReference type="EMBL" id="JAACJM010000108">
    <property type="protein sequence ID" value="KAF5345771.1"/>
    <property type="molecule type" value="Genomic_DNA"/>
</dbReference>
<evidence type="ECO:0000256" key="12">
    <source>
        <dbReference type="PIRSR" id="PIRSR605502-1"/>
    </source>
</evidence>
<evidence type="ECO:0000256" key="6">
    <source>
        <dbReference type="ARBA" id="ARBA00042471"/>
    </source>
</evidence>
<evidence type="ECO:0000256" key="9">
    <source>
        <dbReference type="ARBA" id="ARBA00043187"/>
    </source>
</evidence>
<organism evidence="13 14">
    <name type="scientific">Tetrapyrgos nigripes</name>
    <dbReference type="NCBI Taxonomy" id="182062"/>
    <lineage>
        <taxon>Eukaryota</taxon>
        <taxon>Fungi</taxon>
        <taxon>Dikarya</taxon>
        <taxon>Basidiomycota</taxon>
        <taxon>Agaricomycotina</taxon>
        <taxon>Agaricomycetes</taxon>
        <taxon>Agaricomycetidae</taxon>
        <taxon>Agaricales</taxon>
        <taxon>Marasmiineae</taxon>
        <taxon>Marasmiaceae</taxon>
        <taxon>Tetrapyrgos</taxon>
    </lineage>
</organism>
<evidence type="ECO:0000256" key="2">
    <source>
        <dbReference type="ARBA" id="ARBA00012255"/>
    </source>
</evidence>
<dbReference type="GO" id="GO:0046872">
    <property type="term" value="F:metal ion binding"/>
    <property type="evidence" value="ECO:0007669"/>
    <property type="project" value="UniProtKB-KW"/>
</dbReference>
<dbReference type="AlphaFoldDB" id="A0A8H5CPP9"/>
<feature type="binding site" evidence="12">
    <location>
        <position position="334"/>
    </location>
    <ligand>
        <name>Mg(2+)</name>
        <dbReference type="ChEBI" id="CHEBI:18420"/>
        <label>1</label>
    </ligand>
</feature>
<dbReference type="SUPFAM" id="SSF101478">
    <property type="entry name" value="ADP-ribosylglycohydrolase"/>
    <property type="match status" value="2"/>
</dbReference>
<evidence type="ECO:0000313" key="14">
    <source>
        <dbReference type="Proteomes" id="UP000559256"/>
    </source>
</evidence>
<comment type="catalytic activity">
    <reaction evidence="11">
        <text>alpha-NAD(+) + H2O = ADP-D-ribose + nicotinamide + H(+)</text>
        <dbReference type="Rhea" id="RHEA:68792"/>
        <dbReference type="ChEBI" id="CHEBI:15377"/>
        <dbReference type="ChEBI" id="CHEBI:15378"/>
        <dbReference type="ChEBI" id="CHEBI:17154"/>
        <dbReference type="ChEBI" id="CHEBI:57967"/>
        <dbReference type="ChEBI" id="CHEBI:77017"/>
    </reaction>
</comment>
<feature type="binding site" evidence="12">
    <location>
        <position position="66"/>
    </location>
    <ligand>
        <name>Mg(2+)</name>
        <dbReference type="ChEBI" id="CHEBI:18420"/>
        <label>1</label>
    </ligand>
</feature>
<evidence type="ECO:0000256" key="10">
    <source>
        <dbReference type="ARBA" id="ARBA00043193"/>
    </source>
</evidence>
<feature type="binding site" evidence="12">
    <location>
        <position position="67"/>
    </location>
    <ligand>
        <name>Mg(2+)</name>
        <dbReference type="ChEBI" id="CHEBI:18420"/>
        <label>1</label>
    </ligand>
</feature>
<proteinExistence type="inferred from homology"/>
<accession>A0A8H5CPP9</accession>
<comment type="caution">
    <text evidence="13">The sequence shown here is derived from an EMBL/GenBank/DDBJ whole genome shotgun (WGS) entry which is preliminary data.</text>
</comment>
<dbReference type="Pfam" id="PF03747">
    <property type="entry name" value="ADP_ribosyl_GH"/>
    <property type="match status" value="2"/>
</dbReference>
<dbReference type="Proteomes" id="UP000559256">
    <property type="component" value="Unassembled WGS sequence"/>
</dbReference>
<name>A0A8H5CPP9_9AGAR</name>
<feature type="binding site" evidence="12">
    <location>
        <position position="333"/>
    </location>
    <ligand>
        <name>Mg(2+)</name>
        <dbReference type="ChEBI" id="CHEBI:18420"/>
        <label>1</label>
    </ligand>
</feature>
<dbReference type="InterPro" id="IPR036705">
    <property type="entry name" value="Ribosyl_crysJ1_sf"/>
</dbReference>
<dbReference type="InterPro" id="IPR050792">
    <property type="entry name" value="ADP-ribosylglycohydrolase"/>
</dbReference>
<feature type="binding site" evidence="12">
    <location>
        <position position="65"/>
    </location>
    <ligand>
        <name>Mg(2+)</name>
        <dbReference type="ChEBI" id="CHEBI:18420"/>
        <label>1</label>
    </ligand>
</feature>
<evidence type="ECO:0000256" key="1">
    <source>
        <dbReference type="ARBA" id="ARBA00010702"/>
    </source>
</evidence>
<dbReference type="Gene3D" id="1.10.4080.10">
    <property type="entry name" value="ADP-ribosylation/Crystallin J1"/>
    <property type="match status" value="1"/>
</dbReference>
<evidence type="ECO:0000256" key="7">
    <source>
        <dbReference type="ARBA" id="ARBA00042722"/>
    </source>
</evidence>
<dbReference type="PANTHER" id="PTHR16222:SF24">
    <property type="entry name" value="ADP-RIBOSYLHYDROLASE ARH3"/>
    <property type="match status" value="1"/>
</dbReference>
<comment type="cofactor">
    <cofactor evidence="12">
        <name>Mg(2+)</name>
        <dbReference type="ChEBI" id="CHEBI:18420"/>
    </cofactor>
    <text evidence="12">Binds 2 magnesium ions per subunit.</text>
</comment>
<reference evidence="13 14" key="1">
    <citation type="journal article" date="2020" name="ISME J.">
        <title>Uncovering the hidden diversity of litter-decomposition mechanisms in mushroom-forming fungi.</title>
        <authorList>
            <person name="Floudas D."/>
            <person name="Bentzer J."/>
            <person name="Ahren D."/>
            <person name="Johansson T."/>
            <person name="Persson P."/>
            <person name="Tunlid A."/>
        </authorList>
    </citation>
    <scope>NUCLEOTIDE SEQUENCE [LARGE SCALE GENOMIC DNA]</scope>
    <source>
        <strain evidence="13 14">CBS 291.85</strain>
    </source>
</reference>
<evidence type="ECO:0000256" key="11">
    <source>
        <dbReference type="ARBA" id="ARBA00049015"/>
    </source>
</evidence>
<keyword evidence="12" id="KW-0479">Metal-binding</keyword>